<sequence>MTKTKRTEWRVIVNIDYFNDALRFATEAEARTWVLNVIGPKPRPGTVTVEEVEAI</sequence>
<accession>A0A0F9BPV4</accession>
<reference evidence="1" key="1">
    <citation type="journal article" date="2015" name="Nature">
        <title>Complex archaea that bridge the gap between prokaryotes and eukaryotes.</title>
        <authorList>
            <person name="Spang A."/>
            <person name="Saw J.H."/>
            <person name="Jorgensen S.L."/>
            <person name="Zaremba-Niedzwiedzka K."/>
            <person name="Martijn J."/>
            <person name="Lind A.E."/>
            <person name="van Eijk R."/>
            <person name="Schleper C."/>
            <person name="Guy L."/>
            <person name="Ettema T.J."/>
        </authorList>
    </citation>
    <scope>NUCLEOTIDE SEQUENCE</scope>
</reference>
<evidence type="ECO:0000313" key="1">
    <source>
        <dbReference type="EMBL" id="KKL15887.1"/>
    </source>
</evidence>
<name>A0A0F9BPV4_9ZZZZ</name>
<organism evidence="1">
    <name type="scientific">marine sediment metagenome</name>
    <dbReference type="NCBI Taxonomy" id="412755"/>
    <lineage>
        <taxon>unclassified sequences</taxon>
        <taxon>metagenomes</taxon>
        <taxon>ecological metagenomes</taxon>
    </lineage>
</organism>
<gene>
    <name evidence="1" type="ORF">LCGC14_2501080</name>
</gene>
<dbReference type="AlphaFoldDB" id="A0A0F9BPV4"/>
<proteinExistence type="predicted"/>
<protein>
    <submittedName>
        <fullName evidence="1">Uncharacterized protein</fullName>
    </submittedName>
</protein>
<comment type="caution">
    <text evidence="1">The sequence shown here is derived from an EMBL/GenBank/DDBJ whole genome shotgun (WGS) entry which is preliminary data.</text>
</comment>
<dbReference type="EMBL" id="LAZR01039884">
    <property type="protein sequence ID" value="KKL15887.1"/>
    <property type="molecule type" value="Genomic_DNA"/>
</dbReference>